<dbReference type="InterPro" id="IPR003439">
    <property type="entry name" value="ABC_transporter-like_ATP-bd"/>
</dbReference>
<keyword evidence="4" id="KW-1278">Translocase</keyword>
<dbReference type="PROSITE" id="PS00211">
    <property type="entry name" value="ABC_TRANSPORTER_1"/>
    <property type="match status" value="1"/>
</dbReference>
<evidence type="ECO:0000259" key="6">
    <source>
        <dbReference type="PROSITE" id="PS50893"/>
    </source>
</evidence>
<keyword evidence="8" id="KW-1185">Reference proteome</keyword>
<feature type="domain" description="ABC transporter" evidence="6">
    <location>
        <begin position="2"/>
        <end position="247"/>
    </location>
</feature>
<keyword evidence="1" id="KW-0813">Transport</keyword>
<dbReference type="Gene3D" id="3.40.50.300">
    <property type="entry name" value="P-loop containing nucleotide triphosphate hydrolases"/>
    <property type="match status" value="1"/>
</dbReference>
<organism evidence="7 8">
    <name type="scientific">Chitinophaga rupis</name>
    <dbReference type="NCBI Taxonomy" id="573321"/>
    <lineage>
        <taxon>Bacteria</taxon>
        <taxon>Pseudomonadati</taxon>
        <taxon>Bacteroidota</taxon>
        <taxon>Chitinophagia</taxon>
        <taxon>Chitinophagales</taxon>
        <taxon>Chitinophagaceae</taxon>
        <taxon>Chitinophaga</taxon>
    </lineage>
</organism>
<dbReference type="PROSITE" id="PS50893">
    <property type="entry name" value="ABC_TRANSPORTER_2"/>
    <property type="match status" value="1"/>
</dbReference>
<gene>
    <name evidence="7" type="ORF">SAMN04488505_101233</name>
</gene>
<name>A0A1H7H726_9BACT</name>
<dbReference type="GO" id="GO:0005524">
    <property type="term" value="F:ATP binding"/>
    <property type="evidence" value="ECO:0007669"/>
    <property type="project" value="UniProtKB-KW"/>
</dbReference>
<dbReference type="SUPFAM" id="SSF52540">
    <property type="entry name" value="P-loop containing nucleoside triphosphate hydrolases"/>
    <property type="match status" value="1"/>
</dbReference>
<dbReference type="EMBL" id="FOBB01000001">
    <property type="protein sequence ID" value="SEK45567.1"/>
    <property type="molecule type" value="Genomic_DNA"/>
</dbReference>
<dbReference type="OrthoDB" id="9806726at2"/>
<evidence type="ECO:0000256" key="4">
    <source>
        <dbReference type="ARBA" id="ARBA00022967"/>
    </source>
</evidence>
<dbReference type="InterPro" id="IPR003593">
    <property type="entry name" value="AAA+_ATPase"/>
</dbReference>
<dbReference type="RefSeq" id="WP_089906319.1">
    <property type="nucleotide sequence ID" value="NZ_FOBB01000001.1"/>
</dbReference>
<dbReference type="GO" id="GO:0016887">
    <property type="term" value="F:ATP hydrolysis activity"/>
    <property type="evidence" value="ECO:0007669"/>
    <property type="project" value="InterPro"/>
</dbReference>
<proteinExistence type="predicted"/>
<dbReference type="STRING" id="573321.SAMN04488505_101233"/>
<dbReference type="CDD" id="cd03214">
    <property type="entry name" value="ABC_Iron-Siderophores_B12_Hemin"/>
    <property type="match status" value="1"/>
</dbReference>
<reference evidence="7 8" key="1">
    <citation type="submission" date="2016-10" db="EMBL/GenBank/DDBJ databases">
        <authorList>
            <person name="de Groot N.N."/>
        </authorList>
    </citation>
    <scope>NUCLEOTIDE SEQUENCE [LARGE SCALE GENOMIC DNA]</scope>
    <source>
        <strain evidence="7 8">DSM 21039</strain>
    </source>
</reference>
<dbReference type="InterPro" id="IPR017871">
    <property type="entry name" value="ABC_transporter-like_CS"/>
</dbReference>
<dbReference type="Proteomes" id="UP000198984">
    <property type="component" value="Unassembled WGS sequence"/>
</dbReference>
<evidence type="ECO:0000313" key="8">
    <source>
        <dbReference type="Proteomes" id="UP000198984"/>
    </source>
</evidence>
<evidence type="ECO:0000256" key="2">
    <source>
        <dbReference type="ARBA" id="ARBA00022741"/>
    </source>
</evidence>
<dbReference type="PANTHER" id="PTHR42794:SF1">
    <property type="entry name" value="HEMIN IMPORT ATP-BINDING PROTEIN HMUV"/>
    <property type="match status" value="1"/>
</dbReference>
<evidence type="ECO:0000256" key="1">
    <source>
        <dbReference type="ARBA" id="ARBA00022448"/>
    </source>
</evidence>
<dbReference type="SMART" id="SM00382">
    <property type="entry name" value="AAA"/>
    <property type="match status" value="1"/>
</dbReference>
<keyword evidence="2" id="KW-0547">Nucleotide-binding</keyword>
<dbReference type="PANTHER" id="PTHR42794">
    <property type="entry name" value="HEMIN IMPORT ATP-BINDING PROTEIN HMUV"/>
    <property type="match status" value="1"/>
</dbReference>
<evidence type="ECO:0000313" key="7">
    <source>
        <dbReference type="EMBL" id="SEK45567.1"/>
    </source>
</evidence>
<dbReference type="InterPro" id="IPR027417">
    <property type="entry name" value="P-loop_NTPase"/>
</dbReference>
<evidence type="ECO:0000256" key="3">
    <source>
        <dbReference type="ARBA" id="ARBA00022840"/>
    </source>
</evidence>
<dbReference type="AlphaFoldDB" id="A0A1H7H726"/>
<comment type="function">
    <text evidence="5">Part of the ABC transporter complex HmuTUV involved in hemin import. Responsible for energy coupling to the transport system.</text>
</comment>
<keyword evidence="3 7" id="KW-0067">ATP-binding</keyword>
<dbReference type="NCBIfam" id="NF010068">
    <property type="entry name" value="PRK13548.1"/>
    <property type="match status" value="1"/>
</dbReference>
<dbReference type="Pfam" id="PF00005">
    <property type="entry name" value="ABC_tran"/>
    <property type="match status" value="1"/>
</dbReference>
<sequence>MLVVKDVSLSFGNVPVLAQMQLQAQPGELCVLMGANGAGKSTLLRTIAGEYKHYHGSILLNGQELHHMPVDAQARQRAVLSQQLNLQMPFTVAEVAAMGRYAYRAAERLYDKEIITYALKLLQVYDLKDRSYPTLSGGQQQRVQMARVLAQLLEAPDLHAMDYTGKKMLLLDEPVTGMDILHQQLALQLAVQLSRQGVLVIAVLHDFQLAAAYAQHIFLLKNGHVYAQGPVDTVLSPPHIKHCFGVDVSVLHHSLCAYPLVVTNTAATLFSSSALQATNAY</sequence>
<accession>A0A1H7H726</accession>
<evidence type="ECO:0000256" key="5">
    <source>
        <dbReference type="ARBA" id="ARBA00037066"/>
    </source>
</evidence>
<protein>
    <submittedName>
        <fullName evidence="7">Iron complex transport system ATP-binding protein</fullName>
    </submittedName>
</protein>